<keyword evidence="1" id="KW-0812">Transmembrane</keyword>
<accession>A0A0D7AT39</accession>
<evidence type="ECO:0000313" key="3">
    <source>
        <dbReference type="EMBL" id="KIY61377.1"/>
    </source>
</evidence>
<sequence length="263" mass="28495">MDATLGAALIGVIVAALLHGISCGQAFYYYTHVGEYKGSRDRWFGVKGVVLAVILFDTMHQALISHTVYYYVITSYGNPASLQFTTWSVSLLLEVLFNGFTALLVQSFLALRVYRLSEKSLPLTVLVGALVLTEFGCVTAFAIIGLSNPLTFAFLATLQKLSVAVNALAAAGDVSITLSLVWLLRSKSRGFRRSEKMVNTLISYTVSTGLLTAACAVASLVSIVLRPDAFIYIAFFFCLGRLYSNSLLATLNSRRGIRQSTSG</sequence>
<evidence type="ECO:0000256" key="1">
    <source>
        <dbReference type="SAM" id="Phobius"/>
    </source>
</evidence>
<feature type="transmembrane region" description="Helical" evidence="1">
    <location>
        <begin position="204"/>
        <end position="224"/>
    </location>
</feature>
<feature type="transmembrane region" description="Helical" evidence="1">
    <location>
        <begin position="6"/>
        <end position="28"/>
    </location>
</feature>
<feature type="transmembrane region" description="Helical" evidence="1">
    <location>
        <begin position="49"/>
        <end position="71"/>
    </location>
</feature>
<feature type="domain" description="DUF6534" evidence="2">
    <location>
        <begin position="169"/>
        <end position="255"/>
    </location>
</feature>
<dbReference type="PANTHER" id="PTHR40465">
    <property type="entry name" value="CHROMOSOME 1, WHOLE GENOME SHOTGUN SEQUENCE"/>
    <property type="match status" value="1"/>
</dbReference>
<keyword evidence="1" id="KW-0472">Membrane</keyword>
<feature type="transmembrane region" description="Helical" evidence="1">
    <location>
        <begin position="164"/>
        <end position="184"/>
    </location>
</feature>
<keyword evidence="4" id="KW-1185">Reference proteome</keyword>
<feature type="transmembrane region" description="Helical" evidence="1">
    <location>
        <begin position="230"/>
        <end position="251"/>
    </location>
</feature>
<evidence type="ECO:0000259" key="2">
    <source>
        <dbReference type="Pfam" id="PF20152"/>
    </source>
</evidence>
<feature type="non-terminal residue" evidence="3">
    <location>
        <position position="263"/>
    </location>
</feature>
<dbReference type="OrthoDB" id="3263055at2759"/>
<gene>
    <name evidence="3" type="ORF">CYLTODRAFT_333793</name>
</gene>
<protein>
    <recommendedName>
        <fullName evidence="2">DUF6534 domain-containing protein</fullName>
    </recommendedName>
</protein>
<dbReference type="PANTHER" id="PTHR40465:SF1">
    <property type="entry name" value="DUF6534 DOMAIN-CONTAINING PROTEIN"/>
    <property type="match status" value="1"/>
</dbReference>
<proteinExistence type="predicted"/>
<dbReference type="Proteomes" id="UP000054007">
    <property type="component" value="Unassembled WGS sequence"/>
</dbReference>
<dbReference type="Pfam" id="PF20152">
    <property type="entry name" value="DUF6534"/>
    <property type="match status" value="1"/>
</dbReference>
<dbReference type="EMBL" id="KN880960">
    <property type="protein sequence ID" value="KIY61377.1"/>
    <property type="molecule type" value="Genomic_DNA"/>
</dbReference>
<reference evidence="3 4" key="1">
    <citation type="journal article" date="2015" name="Fungal Genet. Biol.">
        <title>Evolution of novel wood decay mechanisms in Agaricales revealed by the genome sequences of Fistulina hepatica and Cylindrobasidium torrendii.</title>
        <authorList>
            <person name="Floudas D."/>
            <person name="Held B.W."/>
            <person name="Riley R."/>
            <person name="Nagy L.G."/>
            <person name="Koehler G."/>
            <person name="Ransdell A.S."/>
            <person name="Younus H."/>
            <person name="Chow J."/>
            <person name="Chiniquy J."/>
            <person name="Lipzen A."/>
            <person name="Tritt A."/>
            <person name="Sun H."/>
            <person name="Haridas S."/>
            <person name="LaButti K."/>
            <person name="Ohm R.A."/>
            <person name="Kues U."/>
            <person name="Blanchette R.A."/>
            <person name="Grigoriev I.V."/>
            <person name="Minto R.E."/>
            <person name="Hibbett D.S."/>
        </authorList>
    </citation>
    <scope>NUCLEOTIDE SEQUENCE [LARGE SCALE GENOMIC DNA]</scope>
    <source>
        <strain evidence="3 4">FP15055 ss-10</strain>
    </source>
</reference>
<dbReference type="AlphaFoldDB" id="A0A0D7AT39"/>
<name>A0A0D7AT39_9AGAR</name>
<dbReference type="InterPro" id="IPR045339">
    <property type="entry name" value="DUF6534"/>
</dbReference>
<organism evidence="3 4">
    <name type="scientific">Cylindrobasidium torrendii FP15055 ss-10</name>
    <dbReference type="NCBI Taxonomy" id="1314674"/>
    <lineage>
        <taxon>Eukaryota</taxon>
        <taxon>Fungi</taxon>
        <taxon>Dikarya</taxon>
        <taxon>Basidiomycota</taxon>
        <taxon>Agaricomycotina</taxon>
        <taxon>Agaricomycetes</taxon>
        <taxon>Agaricomycetidae</taxon>
        <taxon>Agaricales</taxon>
        <taxon>Marasmiineae</taxon>
        <taxon>Physalacriaceae</taxon>
        <taxon>Cylindrobasidium</taxon>
    </lineage>
</organism>
<feature type="transmembrane region" description="Helical" evidence="1">
    <location>
        <begin position="123"/>
        <end position="144"/>
    </location>
</feature>
<feature type="transmembrane region" description="Helical" evidence="1">
    <location>
        <begin position="91"/>
        <end position="111"/>
    </location>
</feature>
<evidence type="ECO:0000313" key="4">
    <source>
        <dbReference type="Proteomes" id="UP000054007"/>
    </source>
</evidence>
<dbReference type="STRING" id="1314674.A0A0D7AT39"/>
<keyword evidence="1" id="KW-1133">Transmembrane helix</keyword>